<feature type="transmembrane region" description="Helical" evidence="7">
    <location>
        <begin position="1154"/>
        <end position="1174"/>
    </location>
</feature>
<feature type="domain" description="SDR-like Ig" evidence="10">
    <location>
        <begin position="88"/>
        <end position="182"/>
    </location>
</feature>
<evidence type="ECO:0000313" key="11">
    <source>
        <dbReference type="EMBL" id="KTD87115.1"/>
    </source>
</evidence>
<dbReference type="OrthoDB" id="2056845at2"/>
<dbReference type="InterPro" id="IPR041171">
    <property type="entry name" value="SDR_Ig"/>
</dbReference>
<evidence type="ECO:0000256" key="7">
    <source>
        <dbReference type="SAM" id="Phobius"/>
    </source>
</evidence>
<dbReference type="SUPFAM" id="SSF49401">
    <property type="entry name" value="Bacterial adhesins"/>
    <property type="match status" value="6"/>
</dbReference>
<name>A0A0W1B0T8_9BACL</name>
<dbReference type="EMBL" id="LCZJ02000018">
    <property type="protein sequence ID" value="KTD87115.1"/>
    <property type="molecule type" value="Genomic_DNA"/>
</dbReference>
<dbReference type="NCBIfam" id="TIGR01167">
    <property type="entry name" value="LPXTG_anchor"/>
    <property type="match status" value="1"/>
</dbReference>
<evidence type="ECO:0000256" key="2">
    <source>
        <dbReference type="ARBA" id="ARBA00022512"/>
    </source>
</evidence>
<dbReference type="InterPro" id="IPR013783">
    <property type="entry name" value="Ig-like_fold"/>
</dbReference>
<feature type="compositionally biased region" description="Polar residues" evidence="6">
    <location>
        <begin position="1134"/>
        <end position="1151"/>
    </location>
</feature>
<feature type="domain" description="Collagen binding" evidence="8">
    <location>
        <begin position="772"/>
        <end position="892"/>
    </location>
</feature>
<feature type="transmembrane region" description="Helical" evidence="7">
    <location>
        <begin position="32"/>
        <end position="52"/>
    </location>
</feature>
<comment type="caution">
    <text evidence="11">The sequence shown here is derived from an EMBL/GenBank/DDBJ whole genome shotgun (WGS) entry which is preliminary data.</text>
</comment>
<evidence type="ECO:0000259" key="9">
    <source>
        <dbReference type="Pfam" id="PF17802"/>
    </source>
</evidence>
<dbReference type="Pfam" id="PF17961">
    <property type="entry name" value="Big_8"/>
    <property type="match status" value="1"/>
</dbReference>
<keyword evidence="3" id="KW-0964">Secreted</keyword>
<keyword evidence="5" id="KW-0572">Peptidoglycan-anchor</keyword>
<dbReference type="GO" id="GO:0005518">
    <property type="term" value="F:collagen binding"/>
    <property type="evidence" value="ECO:0007669"/>
    <property type="project" value="InterPro"/>
</dbReference>
<comment type="subcellular location">
    <subcellularLocation>
        <location evidence="1">Secreted</location>
        <location evidence="1">Cell wall</location>
        <topology evidence="1">Peptidoglycan-anchor</topology>
    </subcellularLocation>
</comment>
<evidence type="ECO:0000256" key="5">
    <source>
        <dbReference type="ARBA" id="ARBA00023088"/>
    </source>
</evidence>
<dbReference type="Gene3D" id="2.60.40.10">
    <property type="entry name" value="Immunoglobulins"/>
    <property type="match status" value="1"/>
</dbReference>
<gene>
    <name evidence="11" type="ORF">UQ64_09750</name>
</gene>
<keyword evidence="12" id="KW-1185">Reference proteome</keyword>
<reference evidence="11 12" key="1">
    <citation type="journal article" date="2015" name="Int. Biodeterior. Biodegradation">
        <title>Physiological and genetic screening methods for the isolation of methyl tert-butyl ether-degrading bacteria for bioremediation purposes.</title>
        <authorList>
            <person name="Guisado I.M."/>
            <person name="Purswani J."/>
            <person name="Gonzalez Lopez J."/>
            <person name="Pozo C."/>
        </authorList>
    </citation>
    <scope>NUCLEOTIDE SEQUENCE [LARGE SCALE GENOMIC DNA]</scope>
    <source>
        <strain evidence="11 12">SH7</strain>
    </source>
</reference>
<keyword evidence="7" id="KW-0472">Membrane</keyword>
<feature type="domain" description="Collagen binding" evidence="8">
    <location>
        <begin position="631"/>
        <end position="747"/>
    </location>
</feature>
<dbReference type="GO" id="GO:0007155">
    <property type="term" value="P:cell adhesion"/>
    <property type="evidence" value="ECO:0007669"/>
    <property type="project" value="InterPro"/>
</dbReference>
<dbReference type="Pfam" id="PF05737">
    <property type="entry name" value="Collagen_bind"/>
    <property type="match status" value="4"/>
</dbReference>
<feature type="compositionally biased region" description="Polar residues" evidence="6">
    <location>
        <begin position="1044"/>
        <end position="1055"/>
    </location>
</feature>
<protein>
    <recommendedName>
        <fullName evidence="13">Gram-positive cocci surface proteins LPxTG domain-containing protein</fullName>
    </recommendedName>
</protein>
<dbReference type="Gene3D" id="2.60.40.1280">
    <property type="match status" value="1"/>
</dbReference>
<feature type="compositionally biased region" description="Low complexity" evidence="6">
    <location>
        <begin position="1013"/>
        <end position="1042"/>
    </location>
</feature>
<keyword evidence="2" id="KW-0134">Cell wall</keyword>
<sequence length="1181" mass="127968">MAELKLQEGMQTEKNQIGKGIGGFRVMLKKRISVMIVILMLVAQYAYGIGFAPQVKAAAIDLERNIITSVSMAVYGADGQTVTDSVYEQDANVTLDYTWSLPKAHQYKQGDTFTFQLPEQFQLFNDINGSLVSEDGDVGTFAVEQLSHQVKMTFNDYIETHDDVRGTLRINTKFDKQTISGSTVQQILFPLSGGVQTVTVNFKPSVGSTIEKRGIPQGFNADHILWSVDVNKSLKTVGNAVVTDPIPAGLSLSTPVTVSVYQLSIRLDGSVTQGVLLDNSKYSTDFNGGSLIVRFTDPAISSAYRIEYSTAITNEHQLSFTNTATFTGDGQVPASSSATVQVERGGSLNKYSSGYDWSNQIISWAIEYNYNKKTIPQGNAVVKDLFNDSQALVADSIKVYTVQLDSAGTATLGNLLTKDLDYTVVAASDVSKSGFILQFKQDVTSSYRIEYKTKAVKRVFEDTIITNTVTDSTYTGEATRLIRSAILYKNLSGVDYQNKTVGWKVTLNSDNYPMGQVEITESFPFGGLKFIPESLVIRNSNGNVLNPSKYSLVYNAPVQANKGFKVVFDSQITGLYTISYTTEFNKDWIWSNTENFNNKVRMDWLDTSEIPRTTEAEGLFIPRTEAKSNGLKFGSYNASTKELAWTLGVNYNSKTVTEPEVVDILKSDQTLVPGSLKVYTMNVAKNGDPTKGVEVNSSKYTYSVNGNNELQVTFTDAIQSAYYIEFHTSLEGKVIGTVVDNKANLYDGTKKVSKDLNASVKIPYGDEYLLKNGVQNGGKIDWSIQINRSQSTVKNASIKDTPSANQILLQDSFHLYPTIVAESGDVTKSGPELIQGIDYSLDIKTDVDGKQSFDLSFAKEISKPYFLEYQSLIMANTGDKVINTVRFSGYNVIEISKDSSKEIIVGVSSGSGSGSGVRGSLTIKKLDAEDNLKTLRDATFALYRLNGSDQIFIASVTTDSAGTATFNKLWLGNYVLIETTAPSGYVLDSTEHPVSIHSSSTKQLVITNQKAVEPTPTATPEPTIAPTTPPSASSEPTATPSIEPTATTTPESTIAPTSTPTSGTLGGSVAPTPTSSMVPGVIINDPAVPAGPGNTTGQESMTSEEEGNPDLVITDENVPSGDVDIVDEEVPKGTVNNSTSSASQLPKTGESSPAPLYMTGIGLIAIGFILNRVFRRRGNRS</sequence>
<evidence type="ECO:0000256" key="4">
    <source>
        <dbReference type="ARBA" id="ARBA00022729"/>
    </source>
</evidence>
<dbReference type="InterPro" id="IPR041033">
    <property type="entry name" value="SpaA_PFL_dom_1"/>
</dbReference>
<keyword evidence="7" id="KW-0812">Transmembrane</keyword>
<keyword evidence="4" id="KW-0732">Signal</keyword>
<evidence type="ECO:0000256" key="6">
    <source>
        <dbReference type="SAM" id="MobiDB-lite"/>
    </source>
</evidence>
<proteinExistence type="predicted"/>
<evidence type="ECO:0000256" key="3">
    <source>
        <dbReference type="ARBA" id="ARBA00022525"/>
    </source>
</evidence>
<dbReference type="InterPro" id="IPR008966">
    <property type="entry name" value="Adhesion_dom_sf"/>
</dbReference>
<evidence type="ECO:0000259" key="8">
    <source>
        <dbReference type="Pfam" id="PF05737"/>
    </source>
</evidence>
<dbReference type="InterPro" id="IPR008456">
    <property type="entry name" value="Collagen-bd_dom"/>
</dbReference>
<evidence type="ECO:0008006" key="13">
    <source>
        <dbReference type="Google" id="ProtNLM"/>
    </source>
</evidence>
<feature type="region of interest" description="Disordered" evidence="6">
    <location>
        <begin position="1011"/>
        <end position="1151"/>
    </location>
</feature>
<keyword evidence="7" id="KW-1133">Transmembrane helix</keyword>
<evidence type="ECO:0000259" key="10">
    <source>
        <dbReference type="Pfam" id="PF17961"/>
    </source>
</evidence>
<accession>A0A0W1B0T8</accession>
<evidence type="ECO:0000313" key="12">
    <source>
        <dbReference type="Proteomes" id="UP000054709"/>
    </source>
</evidence>
<evidence type="ECO:0000256" key="1">
    <source>
        <dbReference type="ARBA" id="ARBA00004168"/>
    </source>
</evidence>
<dbReference type="Gene3D" id="2.60.40.740">
    <property type="match status" value="5"/>
</dbReference>
<dbReference type="Pfam" id="PF17802">
    <property type="entry name" value="SpaA"/>
    <property type="match status" value="1"/>
</dbReference>
<feature type="domain" description="Collagen binding" evidence="8">
    <location>
        <begin position="350"/>
        <end position="462"/>
    </location>
</feature>
<dbReference type="SUPFAM" id="SSF49478">
    <property type="entry name" value="Cna protein B-type domain"/>
    <property type="match status" value="1"/>
</dbReference>
<feature type="domain" description="SpaA-like prealbumin fold" evidence="9">
    <location>
        <begin position="919"/>
        <end position="1010"/>
    </location>
</feature>
<dbReference type="AlphaFoldDB" id="A0A0W1B0T8"/>
<organism evidence="11 12">
    <name type="scientific">Paenibacillus etheri</name>
    <dbReference type="NCBI Taxonomy" id="1306852"/>
    <lineage>
        <taxon>Bacteria</taxon>
        <taxon>Bacillati</taxon>
        <taxon>Bacillota</taxon>
        <taxon>Bacilli</taxon>
        <taxon>Bacillales</taxon>
        <taxon>Paenibacillaceae</taxon>
        <taxon>Paenibacillus</taxon>
    </lineage>
</organism>
<dbReference type="Proteomes" id="UP000054709">
    <property type="component" value="Unassembled WGS sequence"/>
</dbReference>
<feature type="domain" description="Collagen binding" evidence="8">
    <location>
        <begin position="209"/>
        <end position="329"/>
    </location>
</feature>
<dbReference type="InterPro" id="IPR011252">
    <property type="entry name" value="Fibrogen-bd_dom1"/>
</dbReference>